<evidence type="ECO:0000313" key="7">
    <source>
        <dbReference type="Proteomes" id="UP001259572"/>
    </source>
</evidence>
<comment type="caution">
    <text evidence="6">The sequence shown here is derived from an EMBL/GenBank/DDBJ whole genome shotgun (WGS) entry which is preliminary data.</text>
</comment>
<keyword evidence="2 4" id="KW-0479">Metal-binding</keyword>
<reference evidence="6 7" key="1">
    <citation type="submission" date="2023-05" db="EMBL/GenBank/DDBJ databases">
        <authorList>
            <person name="Guo Y."/>
        </authorList>
    </citation>
    <scope>NUCLEOTIDE SEQUENCE [LARGE SCALE GENOMIC DNA]</scope>
    <source>
        <strain evidence="6 7">GR2756</strain>
    </source>
</reference>
<evidence type="ECO:0000256" key="4">
    <source>
        <dbReference type="PROSITE-ProRule" id="PRU00433"/>
    </source>
</evidence>
<gene>
    <name evidence="6" type="ORF">RQX22_08185</name>
</gene>
<dbReference type="InterPro" id="IPR009056">
    <property type="entry name" value="Cyt_c-like_dom"/>
</dbReference>
<evidence type="ECO:0000256" key="1">
    <source>
        <dbReference type="ARBA" id="ARBA00022617"/>
    </source>
</evidence>
<accession>A0ABU3Q694</accession>
<evidence type="ECO:0000259" key="5">
    <source>
        <dbReference type="PROSITE" id="PS51007"/>
    </source>
</evidence>
<keyword evidence="7" id="KW-1185">Reference proteome</keyword>
<evidence type="ECO:0000256" key="3">
    <source>
        <dbReference type="ARBA" id="ARBA00023004"/>
    </source>
</evidence>
<dbReference type="RefSeq" id="WP_315725394.1">
    <property type="nucleotide sequence ID" value="NZ_JAVUPU010000003.1"/>
</dbReference>
<dbReference type="Gene3D" id="1.10.760.10">
    <property type="entry name" value="Cytochrome c-like domain"/>
    <property type="match status" value="1"/>
</dbReference>
<dbReference type="EMBL" id="JAVUPU010000003">
    <property type="protein sequence ID" value="MDT9598925.1"/>
    <property type="molecule type" value="Genomic_DNA"/>
</dbReference>
<organism evidence="6 7">
    <name type="scientific">Sphingosinicella rhizophila</name>
    <dbReference type="NCBI Taxonomy" id="3050082"/>
    <lineage>
        <taxon>Bacteria</taxon>
        <taxon>Pseudomonadati</taxon>
        <taxon>Pseudomonadota</taxon>
        <taxon>Alphaproteobacteria</taxon>
        <taxon>Sphingomonadales</taxon>
        <taxon>Sphingosinicellaceae</taxon>
        <taxon>Sphingosinicella</taxon>
    </lineage>
</organism>
<keyword evidence="3 4" id="KW-0408">Iron</keyword>
<name>A0ABU3Q694_9SPHN</name>
<feature type="domain" description="Cytochrome c" evidence="5">
    <location>
        <begin position="30"/>
        <end position="121"/>
    </location>
</feature>
<dbReference type="Pfam" id="PF00034">
    <property type="entry name" value="Cytochrom_C"/>
    <property type="match status" value="1"/>
</dbReference>
<evidence type="ECO:0000256" key="2">
    <source>
        <dbReference type="ARBA" id="ARBA00022723"/>
    </source>
</evidence>
<proteinExistence type="predicted"/>
<dbReference type="SUPFAM" id="SSF46626">
    <property type="entry name" value="Cytochrome c"/>
    <property type="match status" value="1"/>
</dbReference>
<sequence length="123" mass="13147">MSTTQIFLPLLLLVGACKPPPDARQQMPGASVERGKAVIERVGCGACHIVPGISWPQGRIGPALGNFAGQNLIAGQLPNRPDILAAFIRNAPALVPDTNMPAMPLSEQESRDVAAYLYRFEDL</sequence>
<dbReference type="Proteomes" id="UP001259572">
    <property type="component" value="Unassembled WGS sequence"/>
</dbReference>
<dbReference type="PROSITE" id="PS51007">
    <property type="entry name" value="CYTC"/>
    <property type="match status" value="1"/>
</dbReference>
<dbReference type="InterPro" id="IPR036909">
    <property type="entry name" value="Cyt_c-like_dom_sf"/>
</dbReference>
<protein>
    <submittedName>
        <fullName evidence="6">C-type cytochrome</fullName>
    </submittedName>
</protein>
<keyword evidence="1 4" id="KW-0349">Heme</keyword>
<evidence type="ECO:0000313" key="6">
    <source>
        <dbReference type="EMBL" id="MDT9598925.1"/>
    </source>
</evidence>